<sequence length="654" mass="72539">MSGPSGPRSRGLSAATNNTLSTPDTPDSPAHNSAERSSADSVISYQTEASSIGTLPPLQTKGPPDEHDRMDPLLEDDPRNFDLLAPIDHQSQDYSLERRVEQILSKRHLQEIFADPPMLHHFTSFLSNHRPQSLPLLIYYLDALKALRAINYANAVAEALEPIDGLPFTEHPARPTINSVLEDKAQQAFQALVDDDLPAYVSHVWVQVVSMSIHMRITGTQPPHLREASEGLAETFCLTDPSRKDNPIVFASEEFYRTTQYGVSYAIGRNCRFLQGPHTSRHTIDRLSRVLREGRECSEVILNYRRDGSPFLNLLMMAPLLDSKGNVRYFVGSQIDVSGLARDCTDLPALKRVIAKEEAEAEAEAEGQALPSQEEERDEFLELSEMLNINEVETVRKFGGRMHREQEEESSDDSSIYRRPRLLLKDGCQSSEPGTERLAHGRLRSTGKIGGIYQHYLLVRPHPSLRIIFTSPSLRVPGMLQSPFLNRIGGSFRVREELVSAMAEGRGVTAKVRWVSGTRSEDEGRSRWIHCTPLLGQNGAVGVWMVVLVDDNSSIPASGRKLKLAPPVSGEIGARKNSDSDTARRERQGSNAARRRSHIIDTMALNKHERTPSASEFDLHVPDRRSPGFRSGSRLGAHSSAGGSLGASLDSFKI</sequence>
<keyword evidence="3" id="KW-0157">Chromophore</keyword>
<feature type="compositionally biased region" description="Basic and acidic residues" evidence="4">
    <location>
        <begin position="63"/>
        <end position="78"/>
    </location>
</feature>
<keyword evidence="2" id="KW-0288">FMN</keyword>
<proteinExistence type="predicted"/>
<organism evidence="6 7">
    <name type="scientific">Aplosporella prunicola CBS 121167</name>
    <dbReference type="NCBI Taxonomy" id="1176127"/>
    <lineage>
        <taxon>Eukaryota</taxon>
        <taxon>Fungi</taxon>
        <taxon>Dikarya</taxon>
        <taxon>Ascomycota</taxon>
        <taxon>Pezizomycotina</taxon>
        <taxon>Dothideomycetes</taxon>
        <taxon>Dothideomycetes incertae sedis</taxon>
        <taxon>Botryosphaeriales</taxon>
        <taxon>Aplosporellaceae</taxon>
        <taxon>Aplosporella</taxon>
    </lineage>
</organism>
<evidence type="ECO:0000259" key="5">
    <source>
        <dbReference type="PROSITE" id="PS50113"/>
    </source>
</evidence>
<evidence type="ECO:0000256" key="3">
    <source>
        <dbReference type="ARBA" id="ARBA00022991"/>
    </source>
</evidence>
<dbReference type="OrthoDB" id="447251at2759"/>
<dbReference type="RefSeq" id="XP_033397350.1">
    <property type="nucleotide sequence ID" value="XM_033536957.1"/>
</dbReference>
<accession>A0A6A6BDG7</accession>
<feature type="compositionally biased region" description="Basic and acidic residues" evidence="4">
    <location>
        <begin position="573"/>
        <end position="588"/>
    </location>
</feature>
<feature type="compositionally biased region" description="Polar residues" evidence="4">
    <location>
        <begin position="39"/>
        <end position="53"/>
    </location>
</feature>
<feature type="compositionally biased region" description="Low complexity" evidence="4">
    <location>
        <begin position="631"/>
        <end position="654"/>
    </location>
</feature>
<feature type="compositionally biased region" description="Polar residues" evidence="4">
    <location>
        <begin position="14"/>
        <end position="25"/>
    </location>
</feature>
<evidence type="ECO:0000256" key="1">
    <source>
        <dbReference type="ARBA" id="ARBA00022630"/>
    </source>
</evidence>
<dbReference type="InterPro" id="IPR001610">
    <property type="entry name" value="PAC"/>
</dbReference>
<dbReference type="InterPro" id="IPR000014">
    <property type="entry name" value="PAS"/>
</dbReference>
<reference evidence="6" key="1">
    <citation type="journal article" date="2020" name="Stud. Mycol.">
        <title>101 Dothideomycetes genomes: a test case for predicting lifestyles and emergence of pathogens.</title>
        <authorList>
            <person name="Haridas S."/>
            <person name="Albert R."/>
            <person name="Binder M."/>
            <person name="Bloem J."/>
            <person name="Labutti K."/>
            <person name="Salamov A."/>
            <person name="Andreopoulos B."/>
            <person name="Baker S."/>
            <person name="Barry K."/>
            <person name="Bills G."/>
            <person name="Bluhm B."/>
            <person name="Cannon C."/>
            <person name="Castanera R."/>
            <person name="Culley D."/>
            <person name="Daum C."/>
            <person name="Ezra D."/>
            <person name="Gonzalez J."/>
            <person name="Henrissat B."/>
            <person name="Kuo A."/>
            <person name="Liang C."/>
            <person name="Lipzen A."/>
            <person name="Lutzoni F."/>
            <person name="Magnuson J."/>
            <person name="Mondo S."/>
            <person name="Nolan M."/>
            <person name="Ohm R."/>
            <person name="Pangilinan J."/>
            <person name="Park H.-J."/>
            <person name="Ramirez L."/>
            <person name="Alfaro M."/>
            <person name="Sun H."/>
            <person name="Tritt A."/>
            <person name="Yoshinaga Y."/>
            <person name="Zwiers L.-H."/>
            <person name="Turgeon B."/>
            <person name="Goodwin S."/>
            <person name="Spatafora J."/>
            <person name="Crous P."/>
            <person name="Grigoriev I."/>
        </authorList>
    </citation>
    <scope>NUCLEOTIDE SEQUENCE</scope>
    <source>
        <strain evidence="6">CBS 121167</strain>
    </source>
</reference>
<dbReference type="AlphaFoldDB" id="A0A6A6BDG7"/>
<dbReference type="Proteomes" id="UP000799438">
    <property type="component" value="Unassembled WGS sequence"/>
</dbReference>
<dbReference type="EMBL" id="ML995486">
    <property type="protein sequence ID" value="KAF2141638.1"/>
    <property type="molecule type" value="Genomic_DNA"/>
</dbReference>
<evidence type="ECO:0000256" key="4">
    <source>
        <dbReference type="SAM" id="MobiDB-lite"/>
    </source>
</evidence>
<dbReference type="SUPFAM" id="SSF55785">
    <property type="entry name" value="PYP-like sensor domain (PAS domain)"/>
    <property type="match status" value="1"/>
</dbReference>
<dbReference type="SMART" id="SM00086">
    <property type="entry name" value="PAC"/>
    <property type="match status" value="1"/>
</dbReference>
<dbReference type="GO" id="GO:0005634">
    <property type="term" value="C:nucleus"/>
    <property type="evidence" value="ECO:0007669"/>
    <property type="project" value="TreeGrafter"/>
</dbReference>
<dbReference type="PANTHER" id="PTHR47429">
    <property type="entry name" value="PROTEIN TWIN LOV 1"/>
    <property type="match status" value="1"/>
</dbReference>
<feature type="region of interest" description="Disordered" evidence="4">
    <location>
        <begin position="1"/>
        <end position="78"/>
    </location>
</feature>
<dbReference type="PROSITE" id="PS50113">
    <property type="entry name" value="PAC"/>
    <property type="match status" value="1"/>
</dbReference>
<gene>
    <name evidence="6" type="ORF">K452DRAFT_228388</name>
</gene>
<keyword evidence="7" id="KW-1185">Reference proteome</keyword>
<dbReference type="InterPro" id="IPR035965">
    <property type="entry name" value="PAS-like_dom_sf"/>
</dbReference>
<protein>
    <recommendedName>
        <fullName evidence="5">PAC domain-containing protein</fullName>
    </recommendedName>
</protein>
<feature type="domain" description="PAC" evidence="5">
    <location>
        <begin position="295"/>
        <end position="349"/>
    </location>
</feature>
<keyword evidence="1" id="KW-0285">Flavoprotein</keyword>
<feature type="compositionally biased region" description="Low complexity" evidence="4">
    <location>
        <begin position="1"/>
        <end position="11"/>
    </location>
</feature>
<dbReference type="Gene3D" id="3.30.450.20">
    <property type="entry name" value="PAS domain"/>
    <property type="match status" value="1"/>
</dbReference>
<evidence type="ECO:0000313" key="6">
    <source>
        <dbReference type="EMBL" id="KAF2141638.1"/>
    </source>
</evidence>
<dbReference type="InterPro" id="IPR000700">
    <property type="entry name" value="PAS-assoc_C"/>
</dbReference>
<evidence type="ECO:0000313" key="7">
    <source>
        <dbReference type="Proteomes" id="UP000799438"/>
    </source>
</evidence>
<dbReference type="Pfam" id="PF13426">
    <property type="entry name" value="PAS_9"/>
    <property type="match status" value="1"/>
</dbReference>
<dbReference type="PANTHER" id="PTHR47429:SF9">
    <property type="entry name" value="PAS DOMAIN-CONTAINING PROTEIN"/>
    <property type="match status" value="1"/>
</dbReference>
<feature type="region of interest" description="Disordered" evidence="4">
    <location>
        <begin position="558"/>
        <end position="654"/>
    </location>
</feature>
<dbReference type="GeneID" id="54294453"/>
<feature type="compositionally biased region" description="Basic and acidic residues" evidence="4">
    <location>
        <begin position="606"/>
        <end position="626"/>
    </location>
</feature>
<evidence type="ECO:0000256" key="2">
    <source>
        <dbReference type="ARBA" id="ARBA00022643"/>
    </source>
</evidence>
<name>A0A6A6BDG7_9PEZI</name>